<gene>
    <name evidence="1" type="ORF">SAMN05660226_03616</name>
</gene>
<organism evidence="1 2">
    <name type="scientific">Parapedobacter luteus</name>
    <dbReference type="NCBI Taxonomy" id="623280"/>
    <lineage>
        <taxon>Bacteria</taxon>
        <taxon>Pseudomonadati</taxon>
        <taxon>Bacteroidota</taxon>
        <taxon>Sphingobacteriia</taxon>
        <taxon>Sphingobacteriales</taxon>
        <taxon>Sphingobacteriaceae</taxon>
        <taxon>Parapedobacter</taxon>
    </lineage>
</organism>
<accession>A0A1T5EVP9</accession>
<protein>
    <submittedName>
        <fullName evidence="1">Uncharacterized protein</fullName>
    </submittedName>
</protein>
<dbReference type="Proteomes" id="UP000190541">
    <property type="component" value="Unassembled WGS sequence"/>
</dbReference>
<evidence type="ECO:0000313" key="2">
    <source>
        <dbReference type="Proteomes" id="UP000190541"/>
    </source>
</evidence>
<dbReference type="STRING" id="623280.SAMN05660226_03616"/>
<evidence type="ECO:0000313" key="1">
    <source>
        <dbReference type="EMBL" id="SKB88023.1"/>
    </source>
</evidence>
<name>A0A1T5EVP9_9SPHI</name>
<proteinExistence type="predicted"/>
<dbReference type="AlphaFoldDB" id="A0A1T5EVP9"/>
<reference evidence="1 2" key="1">
    <citation type="submission" date="2017-02" db="EMBL/GenBank/DDBJ databases">
        <authorList>
            <person name="Peterson S.W."/>
        </authorList>
    </citation>
    <scope>NUCLEOTIDE SEQUENCE [LARGE SCALE GENOMIC DNA]</scope>
    <source>
        <strain evidence="1 2">DSM 22899</strain>
    </source>
</reference>
<sequence length="74" mass="8628">MQYHRIVYKSTSLVPPLPLRTLKAKKYHFVLTAFGRISYRLTTPGRTEDGRHASDIPPGAFLHRKISLYRLEEM</sequence>
<dbReference type="EMBL" id="FUYS01000011">
    <property type="protein sequence ID" value="SKB88023.1"/>
    <property type="molecule type" value="Genomic_DNA"/>
</dbReference>
<keyword evidence="2" id="KW-1185">Reference proteome</keyword>